<name>A0A455UHP0_9GAMM</name>
<dbReference type="KEGG" id="hsr:HSBAA_PA_3430"/>
<dbReference type="Pfam" id="PF07178">
    <property type="entry name" value="TraL"/>
    <property type="match status" value="1"/>
</dbReference>
<accession>A0A455UHP0</accession>
<feature type="transmembrane region" description="Helical" evidence="1">
    <location>
        <begin position="20"/>
        <end position="42"/>
    </location>
</feature>
<keyword evidence="1" id="KW-0472">Membrane</keyword>
<dbReference type="GO" id="GO:0019867">
    <property type="term" value="C:outer membrane"/>
    <property type="evidence" value="ECO:0007669"/>
    <property type="project" value="InterPro"/>
</dbReference>
<geneLocation type="plasmid" evidence="3">
    <name>pbaa-803-a dna</name>
</geneLocation>
<organism evidence="2 3">
    <name type="scientific">Vreelandella sulfidaeris</name>
    <dbReference type="NCBI Taxonomy" id="115553"/>
    <lineage>
        <taxon>Bacteria</taxon>
        <taxon>Pseudomonadati</taxon>
        <taxon>Pseudomonadota</taxon>
        <taxon>Gammaproteobacteria</taxon>
        <taxon>Oceanospirillales</taxon>
        <taxon>Halomonadaceae</taxon>
        <taxon>Vreelandella</taxon>
    </lineage>
</organism>
<reference evidence="2 3" key="1">
    <citation type="journal article" date="2019" name="Microbiol. Resour. Announc.">
        <title>Complete Genome Sequence of Halomonas sulfidaeris Strain Esulfide1 Isolated from a Metal Sulfide Rock at a Depth of 2,200 Meters, Obtained Using Nanopore Sequencing.</title>
        <authorList>
            <person name="Saito M."/>
            <person name="Nishigata A."/>
            <person name="Galipon J."/>
            <person name="Arakawa K."/>
        </authorList>
    </citation>
    <scope>NUCLEOTIDE SEQUENCE [LARGE SCALE GENOMIC DNA]</scope>
    <source>
        <strain evidence="2 3">ATCC BAA-803</strain>
        <plasmid evidence="3">pbaa-803-a dna</plasmid>
    </source>
</reference>
<evidence type="ECO:0000256" key="1">
    <source>
        <dbReference type="SAM" id="Phobius"/>
    </source>
</evidence>
<dbReference type="AlphaFoldDB" id="A0A455UHP0"/>
<dbReference type="EMBL" id="AP019515">
    <property type="protein sequence ID" value="BBI65740.1"/>
    <property type="molecule type" value="Genomic_DNA"/>
</dbReference>
<keyword evidence="1" id="KW-1133">Transmembrane helix</keyword>
<keyword evidence="2" id="KW-0614">Plasmid</keyword>
<keyword evidence="1" id="KW-0812">Transmembrane</keyword>
<dbReference type="InterPro" id="IPR009838">
    <property type="entry name" value="T4SS_TraL"/>
</dbReference>
<dbReference type="Proteomes" id="UP000320231">
    <property type="component" value="Plasmid pBAA-803-A"/>
</dbReference>
<gene>
    <name evidence="2" type="ORF">HSBAA_PA_3430</name>
</gene>
<protein>
    <submittedName>
        <fullName evidence="2">Uncharacterized protein</fullName>
    </submittedName>
</protein>
<proteinExistence type="predicted"/>
<evidence type="ECO:0000313" key="2">
    <source>
        <dbReference type="EMBL" id="BBI65740.1"/>
    </source>
</evidence>
<sequence length="55" mass="6166">MSNESYRIPQDVDAPIPIFAWEMTEVVVAIMVIGVGIIMRFYPRPICGDLSHDDG</sequence>
<evidence type="ECO:0000313" key="3">
    <source>
        <dbReference type="Proteomes" id="UP000320231"/>
    </source>
</evidence>